<name>A0A267ME48_9FIRM</name>
<proteinExistence type="predicted"/>
<dbReference type="EMBL" id="NIBG01000022">
    <property type="protein sequence ID" value="PAB57854.1"/>
    <property type="molecule type" value="Genomic_DNA"/>
</dbReference>
<evidence type="ECO:0000313" key="1">
    <source>
        <dbReference type="EMBL" id="PAB57854.1"/>
    </source>
</evidence>
<gene>
    <name evidence="1" type="ORF">CCE28_17800</name>
</gene>
<keyword evidence="2" id="KW-1185">Reference proteome</keyword>
<dbReference type="OrthoDB" id="9913607at2"/>
<accession>A0A267ME48</accession>
<evidence type="ECO:0000313" key="2">
    <source>
        <dbReference type="Proteomes" id="UP000216024"/>
    </source>
</evidence>
<sequence>MICHEGISYLDSDDVYYYYCHVNKNEIEKYRNKWYKVKCVIRLGNIPDHMNIYFIPQPKLEHFLKNNPEKLLDIQPTSYEEIKELLLKYNVQI</sequence>
<protein>
    <submittedName>
        <fullName evidence="1">Uncharacterized protein</fullName>
    </submittedName>
</protein>
<organism evidence="1 2">
    <name type="scientific">Anaeromicrobium sediminis</name>
    <dbReference type="NCBI Taxonomy" id="1478221"/>
    <lineage>
        <taxon>Bacteria</taxon>
        <taxon>Bacillati</taxon>
        <taxon>Bacillota</taxon>
        <taxon>Clostridia</taxon>
        <taxon>Peptostreptococcales</taxon>
        <taxon>Thermotaleaceae</taxon>
        <taxon>Anaeromicrobium</taxon>
    </lineage>
</organism>
<dbReference type="RefSeq" id="WP_095135079.1">
    <property type="nucleotide sequence ID" value="NZ_NIBG01000022.1"/>
</dbReference>
<comment type="caution">
    <text evidence="1">The sequence shown here is derived from an EMBL/GenBank/DDBJ whole genome shotgun (WGS) entry which is preliminary data.</text>
</comment>
<reference evidence="1 2" key="1">
    <citation type="submission" date="2017-06" db="EMBL/GenBank/DDBJ databases">
        <title>Draft genome sequence of anaerobic fermentative bacterium Anaeromicrobium sediminis DY2726D isolated from West Pacific Ocean sediments.</title>
        <authorList>
            <person name="Zeng X."/>
        </authorList>
    </citation>
    <scope>NUCLEOTIDE SEQUENCE [LARGE SCALE GENOMIC DNA]</scope>
    <source>
        <strain evidence="1 2">DY2726D</strain>
    </source>
</reference>
<dbReference type="Proteomes" id="UP000216024">
    <property type="component" value="Unassembled WGS sequence"/>
</dbReference>
<dbReference type="AlphaFoldDB" id="A0A267ME48"/>